<dbReference type="Gene3D" id="3.40.720.10">
    <property type="entry name" value="Alkaline Phosphatase, subunit A"/>
    <property type="match status" value="1"/>
</dbReference>
<evidence type="ECO:0000313" key="7">
    <source>
        <dbReference type="Proteomes" id="UP000244956"/>
    </source>
</evidence>
<protein>
    <recommendedName>
        <fullName evidence="5">Sulfatase N-terminal domain-containing protein</fullName>
    </recommendedName>
</protein>
<dbReference type="Pfam" id="PF00884">
    <property type="entry name" value="Sulfatase"/>
    <property type="match status" value="1"/>
</dbReference>
<proteinExistence type="inferred from homology"/>
<evidence type="ECO:0000256" key="2">
    <source>
        <dbReference type="ARBA" id="ARBA00022723"/>
    </source>
</evidence>
<keyword evidence="3" id="KW-0378">Hydrolase</keyword>
<dbReference type="GO" id="GO:0008484">
    <property type="term" value="F:sulfuric ester hydrolase activity"/>
    <property type="evidence" value="ECO:0007669"/>
    <property type="project" value="TreeGrafter"/>
</dbReference>
<dbReference type="OrthoDB" id="9762324at2"/>
<comment type="caution">
    <text evidence="6">The sequence shown here is derived from an EMBL/GenBank/DDBJ whole genome shotgun (WGS) entry which is preliminary data.</text>
</comment>
<sequence>MKRIGVVLVFLLAYYGSFVASQEQAGPNVVFIISDQHKLDALGCYGDEMAITPNIDKLAEEGVRLTNCYTPAPVCAPARAAMMTGMYPAANGAPYHKAPVVGNDGKIKDVGTGRLRETGYYEELTTLAQVFRQNGYATGSPGKMHTHGELQTDVDPAMPEGNDMGFDEVSVRYYTHFPGGHYEDEVGTDTYQRYRVFEKYNSYRKAGYYLNTVYKPTLVKKDEENFDMVVTKKAVEFIDDRANDNKNFFLHVGLEKPHPPFTTTKKYLDMYDPDDFELPDNANAWYGVGKYPWLPDWIHNGLPQNPQEAKNAMASYYACVTEVDDMVGRIVNRLKENGLYDNTVIIYTTDHGEHLFEHGLRGKHCMLEDAVNIPFIISFPEMMPQNEVNESLVSLIDMMPTFCDLMGWDVPETAQGKSVLPFLKNGYDEKDRKIFAEFRGGNYNAFPEMKNLPSRMLRTGDLKFIYTHGMANQLYHVVEDPDEENNLAFEMSHYEKMRDLCFQTIAGWEPQEYHLMKTSLTNKTINWDSYDNVEEYVVYYSETADPESAVVYQEGITETFLTLSRDGYYWVMAVPGFSRTAKRTGNIPVFREEYTLKLPVSGKICVQRNI</sequence>
<dbReference type="PANTHER" id="PTHR45953:SF1">
    <property type="entry name" value="IDURONATE 2-SULFATASE"/>
    <property type="match status" value="1"/>
</dbReference>
<keyword evidence="2" id="KW-0479">Metal-binding</keyword>
<dbReference type="RefSeq" id="WP_109264955.1">
    <property type="nucleotide sequence ID" value="NZ_QEWP01000010.1"/>
</dbReference>
<evidence type="ECO:0000256" key="3">
    <source>
        <dbReference type="ARBA" id="ARBA00022801"/>
    </source>
</evidence>
<dbReference type="AlphaFoldDB" id="A0A2U2B7D2"/>
<evidence type="ECO:0000259" key="5">
    <source>
        <dbReference type="Pfam" id="PF00884"/>
    </source>
</evidence>
<dbReference type="InterPro" id="IPR017850">
    <property type="entry name" value="Alkaline_phosphatase_core_sf"/>
</dbReference>
<organism evidence="6 7">
    <name type="scientific">Marinilabilia rubra</name>
    <dbReference type="NCBI Taxonomy" id="2162893"/>
    <lineage>
        <taxon>Bacteria</taxon>
        <taxon>Pseudomonadati</taxon>
        <taxon>Bacteroidota</taxon>
        <taxon>Bacteroidia</taxon>
        <taxon>Marinilabiliales</taxon>
        <taxon>Marinilabiliaceae</taxon>
        <taxon>Marinilabilia</taxon>
    </lineage>
</organism>
<dbReference type="PROSITE" id="PS00523">
    <property type="entry name" value="SULFATASE_1"/>
    <property type="match status" value="1"/>
</dbReference>
<dbReference type="GO" id="GO:0046872">
    <property type="term" value="F:metal ion binding"/>
    <property type="evidence" value="ECO:0007669"/>
    <property type="project" value="UniProtKB-KW"/>
</dbReference>
<gene>
    <name evidence="6" type="ORF">DDZ16_13245</name>
</gene>
<comment type="similarity">
    <text evidence="1">Belongs to the sulfatase family.</text>
</comment>
<keyword evidence="4" id="KW-0732">Signal</keyword>
<dbReference type="Proteomes" id="UP000244956">
    <property type="component" value="Unassembled WGS sequence"/>
</dbReference>
<accession>A0A2U2B7D2</accession>
<keyword evidence="7" id="KW-1185">Reference proteome</keyword>
<dbReference type="InterPro" id="IPR024607">
    <property type="entry name" value="Sulfatase_CS"/>
</dbReference>
<dbReference type="EMBL" id="QEWP01000010">
    <property type="protein sequence ID" value="PWD98956.1"/>
    <property type="molecule type" value="Genomic_DNA"/>
</dbReference>
<evidence type="ECO:0000313" key="6">
    <source>
        <dbReference type="EMBL" id="PWD98956.1"/>
    </source>
</evidence>
<name>A0A2U2B7D2_9BACT</name>
<dbReference type="InterPro" id="IPR000917">
    <property type="entry name" value="Sulfatase_N"/>
</dbReference>
<evidence type="ECO:0000256" key="4">
    <source>
        <dbReference type="SAM" id="SignalP"/>
    </source>
</evidence>
<feature type="chain" id="PRO_5015415733" description="Sulfatase N-terminal domain-containing protein" evidence="4">
    <location>
        <begin position="21"/>
        <end position="610"/>
    </location>
</feature>
<dbReference type="GO" id="GO:0005737">
    <property type="term" value="C:cytoplasm"/>
    <property type="evidence" value="ECO:0007669"/>
    <property type="project" value="TreeGrafter"/>
</dbReference>
<feature type="signal peptide" evidence="4">
    <location>
        <begin position="1"/>
        <end position="20"/>
    </location>
</feature>
<evidence type="ECO:0000256" key="1">
    <source>
        <dbReference type="ARBA" id="ARBA00008779"/>
    </source>
</evidence>
<feature type="domain" description="Sulfatase N-terminal" evidence="5">
    <location>
        <begin position="27"/>
        <end position="407"/>
    </location>
</feature>
<reference evidence="6 7" key="1">
    <citation type="submission" date="2018-05" db="EMBL/GenBank/DDBJ databases">
        <title>Marinilabilia rubrum sp. nov., isolated from saltern sediment.</title>
        <authorList>
            <person name="Zhang R."/>
        </authorList>
    </citation>
    <scope>NUCLEOTIDE SEQUENCE [LARGE SCALE GENOMIC DNA]</scope>
    <source>
        <strain evidence="6 7">WTE16</strain>
    </source>
</reference>
<dbReference type="SUPFAM" id="SSF53649">
    <property type="entry name" value="Alkaline phosphatase-like"/>
    <property type="match status" value="1"/>
</dbReference>
<dbReference type="PANTHER" id="PTHR45953">
    <property type="entry name" value="IDURONATE 2-SULFATASE"/>
    <property type="match status" value="1"/>
</dbReference>